<feature type="transmembrane region" description="Helical" evidence="1">
    <location>
        <begin position="55"/>
        <end position="77"/>
    </location>
</feature>
<keyword evidence="1" id="KW-0472">Membrane</keyword>
<dbReference type="AlphaFoldDB" id="A0A8J2XVR8"/>
<organism evidence="2 3">
    <name type="scientific">Puia dinghuensis</name>
    <dbReference type="NCBI Taxonomy" id="1792502"/>
    <lineage>
        <taxon>Bacteria</taxon>
        <taxon>Pseudomonadati</taxon>
        <taxon>Bacteroidota</taxon>
        <taxon>Chitinophagia</taxon>
        <taxon>Chitinophagales</taxon>
        <taxon>Chitinophagaceae</taxon>
        <taxon>Puia</taxon>
    </lineage>
</organism>
<evidence type="ECO:0008006" key="4">
    <source>
        <dbReference type="Google" id="ProtNLM"/>
    </source>
</evidence>
<reference evidence="2" key="2">
    <citation type="submission" date="2020-09" db="EMBL/GenBank/DDBJ databases">
        <authorList>
            <person name="Sun Q."/>
            <person name="Zhou Y."/>
        </authorList>
    </citation>
    <scope>NUCLEOTIDE SEQUENCE</scope>
    <source>
        <strain evidence="2">CGMCC 1.15448</strain>
    </source>
</reference>
<dbReference type="Proteomes" id="UP000607559">
    <property type="component" value="Unassembled WGS sequence"/>
</dbReference>
<keyword evidence="1" id="KW-1133">Transmembrane helix</keyword>
<accession>A0A8J2XVR8</accession>
<sequence length="214" mass="23659">MATLPPTPPADQPLIITYMTLRKCIGFMGISLVPVLVLGSLLLDHPPQIRTSVSAYYFSSMRNEMEGIICGIALFLLSYHGYTRLDSRVSKGAGFFALCIAFLPTVPAGVNDDLVSKLHYYTAGAFFALLAYMSIFLFTRSDGSWTPQKKKRNKVYRVCGIIMAVSVLGIPIDGINGIYQHISFLKPTLILETFALTSFGISWLTKGEFILKDK</sequence>
<gene>
    <name evidence="2" type="ORF">GCM10011511_50450</name>
</gene>
<dbReference type="EMBL" id="BMJC01000006">
    <property type="protein sequence ID" value="GGB20622.1"/>
    <property type="molecule type" value="Genomic_DNA"/>
</dbReference>
<feature type="transmembrane region" description="Helical" evidence="1">
    <location>
        <begin position="158"/>
        <end position="178"/>
    </location>
</feature>
<feature type="transmembrane region" description="Helical" evidence="1">
    <location>
        <begin position="184"/>
        <end position="204"/>
    </location>
</feature>
<protein>
    <recommendedName>
        <fullName evidence="4">DUF998 domain-containing protein</fullName>
    </recommendedName>
</protein>
<feature type="transmembrane region" description="Helical" evidence="1">
    <location>
        <begin position="89"/>
        <end position="106"/>
    </location>
</feature>
<name>A0A8J2XVR8_9BACT</name>
<proteinExistence type="predicted"/>
<keyword evidence="3" id="KW-1185">Reference proteome</keyword>
<evidence type="ECO:0000313" key="2">
    <source>
        <dbReference type="EMBL" id="GGB20622.1"/>
    </source>
</evidence>
<dbReference type="RefSeq" id="WP_188937075.1">
    <property type="nucleotide sequence ID" value="NZ_BMJC01000006.1"/>
</dbReference>
<reference evidence="2" key="1">
    <citation type="journal article" date="2014" name="Int. J. Syst. Evol. Microbiol.">
        <title>Complete genome sequence of Corynebacterium casei LMG S-19264T (=DSM 44701T), isolated from a smear-ripened cheese.</title>
        <authorList>
            <consortium name="US DOE Joint Genome Institute (JGI-PGF)"/>
            <person name="Walter F."/>
            <person name="Albersmeier A."/>
            <person name="Kalinowski J."/>
            <person name="Ruckert C."/>
        </authorList>
    </citation>
    <scope>NUCLEOTIDE SEQUENCE</scope>
    <source>
        <strain evidence="2">CGMCC 1.15448</strain>
    </source>
</reference>
<feature type="transmembrane region" description="Helical" evidence="1">
    <location>
        <begin position="118"/>
        <end position="138"/>
    </location>
</feature>
<evidence type="ECO:0000256" key="1">
    <source>
        <dbReference type="SAM" id="Phobius"/>
    </source>
</evidence>
<evidence type="ECO:0000313" key="3">
    <source>
        <dbReference type="Proteomes" id="UP000607559"/>
    </source>
</evidence>
<keyword evidence="1" id="KW-0812">Transmembrane</keyword>
<comment type="caution">
    <text evidence="2">The sequence shown here is derived from an EMBL/GenBank/DDBJ whole genome shotgun (WGS) entry which is preliminary data.</text>
</comment>
<feature type="transmembrane region" description="Helical" evidence="1">
    <location>
        <begin position="24"/>
        <end position="43"/>
    </location>
</feature>